<evidence type="ECO:0000313" key="2">
    <source>
        <dbReference type="Proteomes" id="UP000288216"/>
    </source>
</evidence>
<reference evidence="1 2" key="1">
    <citation type="journal article" date="2018" name="Nat. Ecol. Evol.">
        <title>Shark genomes provide insights into elasmobranch evolution and the origin of vertebrates.</title>
        <authorList>
            <person name="Hara Y"/>
            <person name="Yamaguchi K"/>
            <person name="Onimaru K"/>
            <person name="Kadota M"/>
            <person name="Koyanagi M"/>
            <person name="Keeley SD"/>
            <person name="Tatsumi K"/>
            <person name="Tanaka K"/>
            <person name="Motone F"/>
            <person name="Kageyama Y"/>
            <person name="Nozu R"/>
            <person name="Adachi N"/>
            <person name="Nishimura O"/>
            <person name="Nakagawa R"/>
            <person name="Tanegashima C"/>
            <person name="Kiyatake I"/>
            <person name="Matsumoto R"/>
            <person name="Murakumo K"/>
            <person name="Nishida K"/>
            <person name="Terakita A"/>
            <person name="Kuratani S"/>
            <person name="Sato K"/>
            <person name="Hyodo S Kuraku.S."/>
        </authorList>
    </citation>
    <scope>NUCLEOTIDE SEQUENCE [LARGE SCALE GENOMIC DNA]</scope>
</reference>
<sequence length="73" mass="8323">MVFIVISNLVCYLEFEHLHQEHFSSKDSLVKGCLGKRWTVSLYPVASWPFCASYLQTQRPVLQSARANTTTGM</sequence>
<accession>A0A401PA04</accession>
<dbReference type="AlphaFoldDB" id="A0A401PA04"/>
<name>A0A401PA04_SCYTO</name>
<keyword evidence="2" id="KW-1185">Reference proteome</keyword>
<gene>
    <name evidence="1" type="ORF">scyTo_0005578</name>
</gene>
<dbReference type="EMBL" id="BFAA01001754">
    <property type="protein sequence ID" value="GCB69948.1"/>
    <property type="molecule type" value="Genomic_DNA"/>
</dbReference>
<dbReference type="Proteomes" id="UP000288216">
    <property type="component" value="Unassembled WGS sequence"/>
</dbReference>
<proteinExistence type="predicted"/>
<protein>
    <submittedName>
        <fullName evidence="1">Uncharacterized protein</fullName>
    </submittedName>
</protein>
<organism evidence="1 2">
    <name type="scientific">Scyliorhinus torazame</name>
    <name type="common">Cloudy catshark</name>
    <name type="synonym">Catulus torazame</name>
    <dbReference type="NCBI Taxonomy" id="75743"/>
    <lineage>
        <taxon>Eukaryota</taxon>
        <taxon>Metazoa</taxon>
        <taxon>Chordata</taxon>
        <taxon>Craniata</taxon>
        <taxon>Vertebrata</taxon>
        <taxon>Chondrichthyes</taxon>
        <taxon>Elasmobranchii</taxon>
        <taxon>Galeomorphii</taxon>
        <taxon>Galeoidea</taxon>
        <taxon>Carcharhiniformes</taxon>
        <taxon>Scyliorhinidae</taxon>
        <taxon>Scyliorhinus</taxon>
    </lineage>
</organism>
<evidence type="ECO:0000313" key="1">
    <source>
        <dbReference type="EMBL" id="GCB69948.1"/>
    </source>
</evidence>
<comment type="caution">
    <text evidence="1">The sequence shown here is derived from an EMBL/GenBank/DDBJ whole genome shotgun (WGS) entry which is preliminary data.</text>
</comment>